<dbReference type="InterPro" id="IPR055754">
    <property type="entry name" value="DUF7330"/>
</dbReference>
<keyword evidence="1" id="KW-0812">Transmembrane</keyword>
<proteinExistence type="predicted"/>
<evidence type="ECO:0000313" key="3">
    <source>
        <dbReference type="EMBL" id="ORY78658.1"/>
    </source>
</evidence>
<feature type="transmembrane region" description="Helical" evidence="1">
    <location>
        <begin position="401"/>
        <end position="427"/>
    </location>
</feature>
<dbReference type="AlphaFoldDB" id="A0A1Y2F420"/>
<accession>A0A1Y2F420</accession>
<keyword evidence="1" id="KW-0472">Membrane</keyword>
<evidence type="ECO:0000259" key="2">
    <source>
        <dbReference type="Pfam" id="PF24016"/>
    </source>
</evidence>
<dbReference type="RefSeq" id="XP_040723539.1">
    <property type="nucleotide sequence ID" value="XM_040871492.1"/>
</dbReference>
<gene>
    <name evidence="3" type="ORF">BCR37DRAFT_394593</name>
</gene>
<sequence>MHSVYLITHISLLAFVSLMITMRPDWLLVAFPWTAHTLAAHQQKTEACERISAIESLQPVRFRPDVPFKLATDEQFHGRIVVQSLIRVTSWAQEQVRLSVSLQATEKQLEDAVSLTIEENEATVVVDGRGLDLIQPSCINIEILLQLPQYTQGLTIASETADVLFDATNCFVKQLDVLLDQGTLAFQHARGLHAGEVTASLKQGHIHLTDTELTSPKVAMTTASGAIVLQGSEIFGHETTLETQQGSIIAKLGGSPDAKVSLRTITGSIDVGVWAVDPGFSHKEHLASISANSQAGNILLDVEIPTPIQLDAVSKNGALQVLISGNEGGHYTLQSKHGSVSVIGPNALTWVQRVVNGMYGNGKSAIKMSSTMGSVLLRIEGEREPIQPPPEKHNTDEMPSWFLLTMPLMIAAVLGIIAGVATARAALLEDIDRSMRCSSHERRASNSNNAG</sequence>
<evidence type="ECO:0000313" key="4">
    <source>
        <dbReference type="Proteomes" id="UP000193685"/>
    </source>
</evidence>
<dbReference type="Proteomes" id="UP000193685">
    <property type="component" value="Unassembled WGS sequence"/>
</dbReference>
<evidence type="ECO:0000256" key="1">
    <source>
        <dbReference type="SAM" id="Phobius"/>
    </source>
</evidence>
<feature type="domain" description="DUF7330" evidence="2">
    <location>
        <begin position="259"/>
        <end position="342"/>
    </location>
</feature>
<name>A0A1Y2F420_PROLT</name>
<dbReference type="Pfam" id="PF24016">
    <property type="entry name" value="DUF7330"/>
    <property type="match status" value="1"/>
</dbReference>
<keyword evidence="1" id="KW-1133">Transmembrane helix</keyword>
<organism evidence="3 4">
    <name type="scientific">Protomyces lactucae-debilis</name>
    <dbReference type="NCBI Taxonomy" id="2754530"/>
    <lineage>
        <taxon>Eukaryota</taxon>
        <taxon>Fungi</taxon>
        <taxon>Dikarya</taxon>
        <taxon>Ascomycota</taxon>
        <taxon>Taphrinomycotina</taxon>
        <taxon>Taphrinomycetes</taxon>
        <taxon>Taphrinales</taxon>
        <taxon>Protomycetaceae</taxon>
        <taxon>Protomyces</taxon>
    </lineage>
</organism>
<dbReference type="GeneID" id="63788091"/>
<keyword evidence="4" id="KW-1185">Reference proteome</keyword>
<comment type="caution">
    <text evidence="3">The sequence shown here is derived from an EMBL/GenBank/DDBJ whole genome shotgun (WGS) entry which is preliminary data.</text>
</comment>
<reference evidence="3 4" key="1">
    <citation type="submission" date="2016-07" db="EMBL/GenBank/DDBJ databases">
        <title>Pervasive Adenine N6-methylation of Active Genes in Fungi.</title>
        <authorList>
            <consortium name="DOE Joint Genome Institute"/>
            <person name="Mondo S.J."/>
            <person name="Dannebaum R.O."/>
            <person name="Kuo R.C."/>
            <person name="Labutti K."/>
            <person name="Haridas S."/>
            <person name="Kuo A."/>
            <person name="Salamov A."/>
            <person name="Ahrendt S.R."/>
            <person name="Lipzen A."/>
            <person name="Sullivan W."/>
            <person name="Andreopoulos W.B."/>
            <person name="Clum A."/>
            <person name="Lindquist E."/>
            <person name="Daum C."/>
            <person name="Ramamoorthy G.K."/>
            <person name="Gryganskyi A."/>
            <person name="Culley D."/>
            <person name="Magnuson J.K."/>
            <person name="James T.Y."/>
            <person name="O'Malley M.A."/>
            <person name="Stajich J.E."/>
            <person name="Spatafora J.W."/>
            <person name="Visel A."/>
            <person name="Grigoriev I.V."/>
        </authorList>
    </citation>
    <scope>NUCLEOTIDE SEQUENCE [LARGE SCALE GENOMIC DNA]</scope>
    <source>
        <strain evidence="3 4">12-1054</strain>
    </source>
</reference>
<protein>
    <recommendedName>
        <fullName evidence="2">DUF7330 domain-containing protein</fullName>
    </recommendedName>
</protein>
<dbReference type="EMBL" id="MCFI01000017">
    <property type="protein sequence ID" value="ORY78658.1"/>
    <property type="molecule type" value="Genomic_DNA"/>
</dbReference>